<sequence>MSTETDWVYRVDEPHGSEGWRPHGDHPERWRGTVTTDDPKEDAEYVAALVVTDLVSEWDRRGAVHQHVRVIVWEDAEGTGPEDAALTVEIQPDIDGE</sequence>
<feature type="region of interest" description="Disordered" evidence="1">
    <location>
        <begin position="13"/>
        <end position="37"/>
    </location>
</feature>
<dbReference type="STRING" id="67285.AQI88_00515"/>
<reference evidence="2 3" key="1">
    <citation type="submission" date="2015-10" db="EMBL/GenBank/DDBJ databases">
        <title>Draft genome sequence of Streptomyces cellostaticus DSM 40189, type strain for the species Streptomyces cellostaticus.</title>
        <authorList>
            <person name="Ruckert C."/>
            <person name="Winkler A."/>
            <person name="Kalinowski J."/>
            <person name="Kampfer P."/>
            <person name="Glaeser S."/>
        </authorList>
    </citation>
    <scope>NUCLEOTIDE SEQUENCE [LARGE SCALE GENOMIC DNA]</scope>
    <source>
        <strain evidence="2 3">DSM 40189</strain>
    </source>
</reference>
<dbReference type="Proteomes" id="UP000054241">
    <property type="component" value="Unassembled WGS sequence"/>
</dbReference>
<name>A0A101NSX2_9ACTN</name>
<dbReference type="AlphaFoldDB" id="A0A101NSX2"/>
<dbReference type="EMBL" id="LMWL01000002">
    <property type="protein sequence ID" value="KUM98773.1"/>
    <property type="molecule type" value="Genomic_DNA"/>
</dbReference>
<evidence type="ECO:0000313" key="3">
    <source>
        <dbReference type="Proteomes" id="UP000054241"/>
    </source>
</evidence>
<keyword evidence="3" id="KW-1185">Reference proteome</keyword>
<dbReference type="OrthoDB" id="4543954at2"/>
<feature type="compositionally biased region" description="Basic and acidic residues" evidence="1">
    <location>
        <begin position="13"/>
        <end position="31"/>
    </location>
</feature>
<organism evidence="2 3">
    <name type="scientific">Streptomyces cellostaticus</name>
    <dbReference type="NCBI Taxonomy" id="67285"/>
    <lineage>
        <taxon>Bacteria</taxon>
        <taxon>Bacillati</taxon>
        <taxon>Actinomycetota</taxon>
        <taxon>Actinomycetes</taxon>
        <taxon>Kitasatosporales</taxon>
        <taxon>Streptomycetaceae</taxon>
        <taxon>Streptomyces</taxon>
    </lineage>
</organism>
<gene>
    <name evidence="2" type="ORF">AQI88_00515</name>
</gene>
<comment type="caution">
    <text evidence="2">The sequence shown here is derived from an EMBL/GenBank/DDBJ whole genome shotgun (WGS) entry which is preliminary data.</text>
</comment>
<proteinExistence type="predicted"/>
<accession>A0A101NSX2</accession>
<dbReference type="RefSeq" id="WP_066989935.1">
    <property type="nucleotide sequence ID" value="NZ_BNDU01000004.1"/>
</dbReference>
<protein>
    <submittedName>
        <fullName evidence="2">Uncharacterized protein</fullName>
    </submittedName>
</protein>
<evidence type="ECO:0000313" key="2">
    <source>
        <dbReference type="EMBL" id="KUM98773.1"/>
    </source>
</evidence>
<evidence type="ECO:0000256" key="1">
    <source>
        <dbReference type="SAM" id="MobiDB-lite"/>
    </source>
</evidence>